<keyword evidence="3" id="KW-1185">Reference proteome</keyword>
<accession>A0A3S5CN94</accession>
<protein>
    <submittedName>
        <fullName evidence="2">Uncharacterized protein</fullName>
    </submittedName>
</protein>
<gene>
    <name evidence="2" type="ORF">PXEA_LOCUS16200</name>
</gene>
<dbReference type="AlphaFoldDB" id="A0A3S5CN94"/>
<comment type="caution">
    <text evidence="2">The sequence shown here is derived from an EMBL/GenBank/DDBJ whole genome shotgun (WGS) entry which is preliminary data.</text>
</comment>
<dbReference type="Proteomes" id="UP000784294">
    <property type="component" value="Unassembled WGS sequence"/>
</dbReference>
<evidence type="ECO:0000313" key="2">
    <source>
        <dbReference type="EMBL" id="VEL22760.1"/>
    </source>
</evidence>
<evidence type="ECO:0000313" key="3">
    <source>
        <dbReference type="Proteomes" id="UP000784294"/>
    </source>
</evidence>
<dbReference type="EMBL" id="CAAALY010058261">
    <property type="protein sequence ID" value="VEL22760.1"/>
    <property type="molecule type" value="Genomic_DNA"/>
</dbReference>
<sequence length="251" mass="27219">MPRFEAAAASHLPSDSMADSRHRFAFSRSLSRRRLRARLNSAFSNRTDRNLVEAVHVFPVKSLTQTATDSALGASAVKPPSFLSGPMADSRDLVSCMTIRDESSVARRVCPSIAAFSTPYAGSSAALNQALSLQRDVLPTESSSCHFSHNRARIPGCTGSFRATCAAGSCFRIRRRRSDPTRSHSGIMRRNRDESSSFSGSRVELAPTLSNTSSICSEGVINHIFFDVGMSVILQHTQLHASTSQGLCIHS</sequence>
<feature type="region of interest" description="Disordered" evidence="1">
    <location>
        <begin position="181"/>
        <end position="200"/>
    </location>
</feature>
<organism evidence="2 3">
    <name type="scientific">Protopolystoma xenopodis</name>
    <dbReference type="NCBI Taxonomy" id="117903"/>
    <lineage>
        <taxon>Eukaryota</taxon>
        <taxon>Metazoa</taxon>
        <taxon>Spiralia</taxon>
        <taxon>Lophotrochozoa</taxon>
        <taxon>Platyhelminthes</taxon>
        <taxon>Monogenea</taxon>
        <taxon>Polyopisthocotylea</taxon>
        <taxon>Polystomatidea</taxon>
        <taxon>Polystomatidae</taxon>
        <taxon>Protopolystoma</taxon>
    </lineage>
</organism>
<reference evidence="2" key="1">
    <citation type="submission" date="2018-11" db="EMBL/GenBank/DDBJ databases">
        <authorList>
            <consortium name="Pathogen Informatics"/>
        </authorList>
    </citation>
    <scope>NUCLEOTIDE SEQUENCE</scope>
</reference>
<evidence type="ECO:0000256" key="1">
    <source>
        <dbReference type="SAM" id="MobiDB-lite"/>
    </source>
</evidence>
<name>A0A3S5CN94_9PLAT</name>
<proteinExistence type="predicted"/>